<proteinExistence type="predicted"/>
<evidence type="ECO:0000313" key="1">
    <source>
        <dbReference type="EMBL" id="DAF87246.1"/>
    </source>
</evidence>
<dbReference type="EMBL" id="BK015961">
    <property type="protein sequence ID" value="DAF87246.1"/>
    <property type="molecule type" value="Genomic_DNA"/>
</dbReference>
<organism evidence="1">
    <name type="scientific">Siphoviridae sp. ctDsE1</name>
    <dbReference type="NCBI Taxonomy" id="2825390"/>
    <lineage>
        <taxon>Viruses</taxon>
        <taxon>Duplodnaviria</taxon>
        <taxon>Heunggongvirae</taxon>
        <taxon>Uroviricota</taxon>
        <taxon>Caudoviricetes</taxon>
    </lineage>
</organism>
<reference evidence="1" key="1">
    <citation type="journal article" date="2021" name="Proc. Natl. Acad. Sci. U.S.A.">
        <title>A Catalog of Tens of Thousands of Viruses from Human Metagenomes Reveals Hidden Associations with Chronic Diseases.</title>
        <authorList>
            <person name="Tisza M.J."/>
            <person name="Buck C.B."/>
        </authorList>
    </citation>
    <scope>NUCLEOTIDE SEQUENCE</scope>
    <source>
        <strain evidence="1">CtDsE1</strain>
    </source>
</reference>
<accession>A0A8S5TYG2</accession>
<sequence length="302" mass="32172">MAVLSKNTMFDPVLVSDLITKVQGKSSLAALSAQVPIPFNGMKQFTFNMDSEIDIVAENGKKSAGGLTVQPVTVIPVKFEYGARISDEYWMASEEEKLDILQAFNDGFAKKVARGLDLAAFHGVNPRTGNASAVIGTNHFDSKVTTTVTYAAAKADENLESAITAVQGANGEVTGLALATSFASALGQIKENGVTQYPEFRFGGRPSDFHGLSCDVNNTIYDMSGEKDYAIVGDFLNGFKWGYAKEIPVEIIPYGDPDNTGLDLKGSNQIYIRAEVYLGWGILLPSSFARIVAAASTPSGGG</sequence>
<dbReference type="SUPFAM" id="SSF56563">
    <property type="entry name" value="Major capsid protein gp5"/>
    <property type="match status" value="1"/>
</dbReference>
<name>A0A8S5TYG2_9CAUD</name>
<protein>
    <submittedName>
        <fullName evidence="1">Major capsid protein</fullName>
    </submittedName>
</protein>